<reference evidence="2 3" key="1">
    <citation type="submission" date="2022-06" db="EMBL/GenBank/DDBJ databases">
        <title>A taxonomic note on the genus Prevotella: Description of four novel genera and emended description of the genera Hallella and Xylanibacter.</title>
        <authorList>
            <person name="Hitch T.C.A."/>
        </authorList>
    </citation>
    <scope>NUCLEOTIDE SEQUENCE [LARGE SCALE GENOMIC DNA]</scope>
    <source>
        <strain evidence="2 3">DSM 100619</strain>
    </source>
</reference>
<evidence type="ECO:0000256" key="1">
    <source>
        <dbReference type="SAM" id="MobiDB-lite"/>
    </source>
</evidence>
<comment type="caution">
    <text evidence="2">The sequence shown here is derived from an EMBL/GenBank/DDBJ whole genome shotgun (WGS) entry which is preliminary data.</text>
</comment>
<evidence type="ECO:0000313" key="3">
    <source>
        <dbReference type="Proteomes" id="UP001204015"/>
    </source>
</evidence>
<gene>
    <name evidence="2" type="ORF">NG821_08885</name>
</gene>
<dbReference type="RefSeq" id="WP_252761307.1">
    <property type="nucleotide sequence ID" value="NZ_JAMXLY010000033.1"/>
</dbReference>
<proteinExistence type="predicted"/>
<accession>A0ABT1BXY0</accession>
<dbReference type="EMBL" id="JAMXLY010000033">
    <property type="protein sequence ID" value="MCO6025949.1"/>
    <property type="molecule type" value="Genomic_DNA"/>
</dbReference>
<evidence type="ECO:0000313" key="2">
    <source>
        <dbReference type="EMBL" id="MCO6025949.1"/>
    </source>
</evidence>
<organism evidence="2 3">
    <name type="scientific">Segatella cerevisiae</name>
    <dbReference type="NCBI Taxonomy" id="2053716"/>
    <lineage>
        <taxon>Bacteria</taxon>
        <taxon>Pseudomonadati</taxon>
        <taxon>Bacteroidota</taxon>
        <taxon>Bacteroidia</taxon>
        <taxon>Bacteroidales</taxon>
        <taxon>Prevotellaceae</taxon>
        <taxon>Segatella</taxon>
    </lineage>
</organism>
<feature type="region of interest" description="Disordered" evidence="1">
    <location>
        <begin position="1"/>
        <end position="46"/>
    </location>
</feature>
<dbReference type="Proteomes" id="UP001204015">
    <property type="component" value="Unassembled WGS sequence"/>
</dbReference>
<feature type="compositionally biased region" description="Polar residues" evidence="1">
    <location>
        <begin position="7"/>
        <end position="18"/>
    </location>
</feature>
<sequence>MKLDGTVTPTIADENNYSPKGKHVTWTDGESGQAIERTSPEEENISRKWAEDPASWGYLFVHSKKVEKFEAEVNKDGHCRCFVHRSVFYEKARHGVKEIEKPSISGFVFLQGSTDFLKQYLHEHYPFLHLIRDHNTGVPAVIPDSQMQPFMQIIKDDPTRIRILQHPIGHYAEGNVRLRVLTGILKGQEGYLIRIARDRKLVMKIGDMVVAVGGVHKEQFEEVKSMLDANCGDPNDPDRNRITLHR</sequence>
<keyword evidence="3" id="KW-1185">Reference proteome</keyword>
<protein>
    <recommendedName>
        <fullName evidence="4">NusG-like N-terminal domain-containing protein</fullName>
    </recommendedName>
</protein>
<name>A0ABT1BXY0_9BACT</name>
<evidence type="ECO:0008006" key="4">
    <source>
        <dbReference type="Google" id="ProtNLM"/>
    </source>
</evidence>